<dbReference type="AlphaFoldDB" id="A0A0D2MJY3"/>
<gene>
    <name evidence="2" type="ORF">MNEG_7027</name>
</gene>
<dbReference type="GeneID" id="25739903"/>
<evidence type="ECO:0000313" key="2">
    <source>
        <dbReference type="EMBL" id="KIZ00932.1"/>
    </source>
</evidence>
<dbReference type="KEGG" id="mng:MNEG_7027"/>
<reference evidence="2 3" key="1">
    <citation type="journal article" date="2013" name="BMC Genomics">
        <title>Reconstruction of the lipid metabolism for the microalga Monoraphidium neglectum from its genome sequence reveals characteristics suitable for biofuel production.</title>
        <authorList>
            <person name="Bogen C."/>
            <person name="Al-Dilaimi A."/>
            <person name="Albersmeier A."/>
            <person name="Wichmann J."/>
            <person name="Grundmann M."/>
            <person name="Rupp O."/>
            <person name="Lauersen K.J."/>
            <person name="Blifernez-Klassen O."/>
            <person name="Kalinowski J."/>
            <person name="Goesmann A."/>
            <person name="Mussgnug J.H."/>
            <person name="Kruse O."/>
        </authorList>
    </citation>
    <scope>NUCLEOTIDE SEQUENCE [LARGE SCALE GENOMIC DNA]</scope>
    <source>
        <strain evidence="2 3">SAG 48.87</strain>
    </source>
</reference>
<dbReference type="Proteomes" id="UP000054498">
    <property type="component" value="Unassembled WGS sequence"/>
</dbReference>
<organism evidence="2 3">
    <name type="scientific">Monoraphidium neglectum</name>
    <dbReference type="NCBI Taxonomy" id="145388"/>
    <lineage>
        <taxon>Eukaryota</taxon>
        <taxon>Viridiplantae</taxon>
        <taxon>Chlorophyta</taxon>
        <taxon>core chlorophytes</taxon>
        <taxon>Chlorophyceae</taxon>
        <taxon>CS clade</taxon>
        <taxon>Sphaeropleales</taxon>
        <taxon>Selenastraceae</taxon>
        <taxon>Monoraphidium</taxon>
    </lineage>
</organism>
<dbReference type="RefSeq" id="XP_013899951.1">
    <property type="nucleotide sequence ID" value="XM_014044497.1"/>
</dbReference>
<keyword evidence="3" id="KW-1185">Reference proteome</keyword>
<evidence type="ECO:0000256" key="1">
    <source>
        <dbReference type="SAM" id="MobiDB-lite"/>
    </source>
</evidence>
<evidence type="ECO:0000313" key="3">
    <source>
        <dbReference type="Proteomes" id="UP000054498"/>
    </source>
</evidence>
<dbReference type="EMBL" id="KK101427">
    <property type="protein sequence ID" value="KIZ00932.1"/>
    <property type="molecule type" value="Genomic_DNA"/>
</dbReference>
<proteinExistence type="predicted"/>
<name>A0A0D2MJY3_9CHLO</name>
<feature type="region of interest" description="Disordered" evidence="1">
    <location>
        <begin position="47"/>
        <end position="86"/>
    </location>
</feature>
<sequence>MSTAIDLAVELVADLKGEPRPSALAAKDSTQARVSGAVSNLRQRLTDAIPKRGGAQPGAGEAADAGRDLSASPSQRRSGRVASKVE</sequence>
<protein>
    <submittedName>
        <fullName evidence="2">Uncharacterized protein</fullName>
    </submittedName>
</protein>
<accession>A0A0D2MJY3</accession>